<accession>A0A059F2X2</accession>
<reference evidence="1 2" key="2">
    <citation type="submission" date="2014-03" db="EMBL/GenBank/DDBJ databases">
        <title>The Genome Sequence of Anncaliia algerae insect isolate PRA339.</title>
        <authorList>
            <consortium name="The Broad Institute Genome Sequencing Platform"/>
            <consortium name="The Broad Institute Genome Sequencing Center for Infectious Disease"/>
            <person name="Cuomo C."/>
            <person name="Becnel J."/>
            <person name="Sanscrainte N."/>
            <person name="Walker B."/>
            <person name="Young S.K."/>
            <person name="Zeng Q."/>
            <person name="Gargeya S."/>
            <person name="Fitzgerald M."/>
            <person name="Haas B."/>
            <person name="Abouelleil A."/>
            <person name="Alvarado L."/>
            <person name="Arachchi H.M."/>
            <person name="Berlin A.M."/>
            <person name="Chapman S.B."/>
            <person name="Dewar J."/>
            <person name="Goldberg J."/>
            <person name="Griggs A."/>
            <person name="Gujja S."/>
            <person name="Hansen M."/>
            <person name="Howarth C."/>
            <person name="Imamovic A."/>
            <person name="Larimer J."/>
            <person name="McCowan C."/>
            <person name="Murphy C."/>
            <person name="Neiman D."/>
            <person name="Pearson M."/>
            <person name="Priest M."/>
            <person name="Roberts A."/>
            <person name="Saif S."/>
            <person name="Shea T."/>
            <person name="Sisk P."/>
            <person name="Sykes S."/>
            <person name="Wortman J."/>
            <person name="Nusbaum C."/>
            <person name="Birren B."/>
        </authorList>
    </citation>
    <scope>NUCLEOTIDE SEQUENCE [LARGE SCALE GENOMIC DNA]</scope>
    <source>
        <strain evidence="1 2">PRA339</strain>
    </source>
</reference>
<dbReference type="EMBL" id="KK365142">
    <property type="protein sequence ID" value="KCZ81452.1"/>
    <property type="molecule type" value="Genomic_DNA"/>
</dbReference>
<name>A0A059F2X2_9MICR</name>
<organism evidence="1 2">
    <name type="scientific">Anncaliia algerae PRA339</name>
    <dbReference type="NCBI Taxonomy" id="1288291"/>
    <lineage>
        <taxon>Eukaryota</taxon>
        <taxon>Fungi</taxon>
        <taxon>Fungi incertae sedis</taxon>
        <taxon>Microsporidia</taxon>
        <taxon>Tubulinosematoidea</taxon>
        <taxon>Tubulinosematidae</taxon>
        <taxon>Anncaliia</taxon>
    </lineage>
</organism>
<evidence type="ECO:0000313" key="1">
    <source>
        <dbReference type="EMBL" id="KCZ81452.1"/>
    </source>
</evidence>
<protein>
    <submittedName>
        <fullName evidence="1">Uncharacterized protein</fullName>
    </submittedName>
</protein>
<proteinExistence type="predicted"/>
<keyword evidence="2" id="KW-1185">Reference proteome</keyword>
<dbReference type="HOGENOM" id="CLU_044348_7_2_1"/>
<evidence type="ECO:0000313" key="2">
    <source>
        <dbReference type="Proteomes" id="UP000030655"/>
    </source>
</evidence>
<dbReference type="AlphaFoldDB" id="A0A059F2X2"/>
<sequence length="75" mass="8720">MLNFKHRSHHERSSSNRIDALCITEFDGKVKRAFTKIILNMEAETMLPKISSQVLHNSKIYTYLHKSYPRLSSLG</sequence>
<gene>
    <name evidence="1" type="ORF">H312_01124</name>
</gene>
<reference evidence="2" key="1">
    <citation type="submission" date="2013-02" db="EMBL/GenBank/DDBJ databases">
        <authorList>
            <consortium name="The Broad Institute Genome Sequencing Platform"/>
            <person name="Cuomo C."/>
            <person name="Becnel J."/>
            <person name="Sanscrainte N."/>
            <person name="Walker B."/>
            <person name="Young S.K."/>
            <person name="Zeng Q."/>
            <person name="Gargeya S."/>
            <person name="Fitzgerald M."/>
            <person name="Haas B."/>
            <person name="Abouelleil A."/>
            <person name="Alvarado L."/>
            <person name="Arachchi H.M."/>
            <person name="Berlin A.M."/>
            <person name="Chapman S.B."/>
            <person name="Dewar J."/>
            <person name="Goldberg J."/>
            <person name="Griggs A."/>
            <person name="Gujja S."/>
            <person name="Hansen M."/>
            <person name="Howarth C."/>
            <person name="Imamovic A."/>
            <person name="Larimer J."/>
            <person name="McCowan C."/>
            <person name="Murphy C."/>
            <person name="Neiman D."/>
            <person name="Pearson M."/>
            <person name="Priest M."/>
            <person name="Roberts A."/>
            <person name="Saif S."/>
            <person name="Shea T."/>
            <person name="Sisk P."/>
            <person name="Sykes S."/>
            <person name="Wortman J."/>
            <person name="Nusbaum C."/>
            <person name="Birren B."/>
        </authorList>
    </citation>
    <scope>NUCLEOTIDE SEQUENCE [LARGE SCALE GENOMIC DNA]</scope>
    <source>
        <strain evidence="2">PRA339</strain>
    </source>
</reference>
<dbReference type="VEuPathDB" id="MicrosporidiaDB:H312_01124"/>
<dbReference type="OrthoDB" id="10493808at2759"/>
<dbReference type="Proteomes" id="UP000030655">
    <property type="component" value="Unassembled WGS sequence"/>
</dbReference>